<reference evidence="1 2" key="1">
    <citation type="submission" date="2019-09" db="EMBL/GenBank/DDBJ databases">
        <title>FDA dAtabase for Regulatory Grade micrObial Sequences (FDA-ARGOS): Supporting development and validation of Infectious Disease Dx tests.</title>
        <authorList>
            <person name="Sciortino C."/>
            <person name="Tallon L."/>
            <person name="Sadzewicz L."/>
            <person name="Vavikolanu K."/>
            <person name="Mehta A."/>
            <person name="Aluvathingal J."/>
            <person name="Nadendla S."/>
            <person name="Nandy P."/>
            <person name="Geyer C."/>
            <person name="Yan Y."/>
            <person name="Sichtig H."/>
        </authorList>
    </citation>
    <scope>NUCLEOTIDE SEQUENCE [LARGE SCALE GENOMIC DNA]</scope>
    <source>
        <strain evidence="1 2">FDAARGOS_640</strain>
    </source>
</reference>
<dbReference type="EMBL" id="CP044108">
    <property type="protein sequence ID" value="QEU10944.1"/>
    <property type="molecule type" value="Genomic_DNA"/>
</dbReference>
<protein>
    <recommendedName>
        <fullName evidence="3">PE domain-containing protein</fullName>
    </recommendedName>
</protein>
<evidence type="ECO:0008006" key="3">
    <source>
        <dbReference type="Google" id="ProtNLM"/>
    </source>
</evidence>
<evidence type="ECO:0000313" key="2">
    <source>
        <dbReference type="Proteomes" id="UP000323865"/>
    </source>
</evidence>
<gene>
    <name evidence="1" type="ORF">FOB48_00545</name>
</gene>
<sequence>MSFDIQPDASRRIVQNTIAVVRDLELASKDTQNAIDSAPGAFEHSPQSKTAVLSYLEHFVTGEVNATRNMTSKSTSAANEAINAYRDGDTEMSEEAKNAIASIPVIHFPGEVVK</sequence>
<dbReference type="RefSeq" id="WP_150332358.1">
    <property type="nucleotide sequence ID" value="NZ_CP044108.1"/>
</dbReference>
<name>A0ABX6A2S5_9MICO</name>
<organism evidence="1 2">
    <name type="scientific">Dermabacter vaginalis</name>
    <dbReference type="NCBI Taxonomy" id="1630135"/>
    <lineage>
        <taxon>Bacteria</taxon>
        <taxon>Bacillati</taxon>
        <taxon>Actinomycetota</taxon>
        <taxon>Actinomycetes</taxon>
        <taxon>Micrococcales</taxon>
        <taxon>Dermabacteraceae</taxon>
        <taxon>Dermabacter</taxon>
    </lineage>
</organism>
<proteinExistence type="predicted"/>
<dbReference type="Proteomes" id="UP000323865">
    <property type="component" value="Chromosome"/>
</dbReference>
<dbReference type="Pfam" id="PF20117">
    <property type="entry name" value="DUF6507"/>
    <property type="match status" value="1"/>
</dbReference>
<dbReference type="InterPro" id="IPR045436">
    <property type="entry name" value="DUF6507"/>
</dbReference>
<keyword evidence="2" id="KW-1185">Reference proteome</keyword>
<accession>A0ABX6A2S5</accession>
<evidence type="ECO:0000313" key="1">
    <source>
        <dbReference type="EMBL" id="QEU10944.1"/>
    </source>
</evidence>